<feature type="region of interest" description="Disordered" evidence="1">
    <location>
        <begin position="113"/>
        <end position="144"/>
    </location>
</feature>
<dbReference type="Proteomes" id="UP001597187">
    <property type="component" value="Unassembled WGS sequence"/>
</dbReference>
<keyword evidence="3" id="KW-1185">Reference proteome</keyword>
<protein>
    <submittedName>
        <fullName evidence="2">Uncharacterized protein</fullName>
    </submittedName>
</protein>
<dbReference type="RefSeq" id="WP_250873637.1">
    <property type="nucleotide sequence ID" value="NZ_JALXFV010000005.1"/>
</dbReference>
<evidence type="ECO:0000313" key="2">
    <source>
        <dbReference type="EMBL" id="MFD1513662.1"/>
    </source>
</evidence>
<accession>A0ABD6AVT5</accession>
<evidence type="ECO:0000313" key="3">
    <source>
        <dbReference type="Proteomes" id="UP001597187"/>
    </source>
</evidence>
<dbReference type="AlphaFoldDB" id="A0ABD6AVT5"/>
<name>A0ABD6AVT5_9EURY</name>
<evidence type="ECO:0000256" key="1">
    <source>
        <dbReference type="SAM" id="MobiDB-lite"/>
    </source>
</evidence>
<reference evidence="2 3" key="1">
    <citation type="journal article" date="2019" name="Int. J. Syst. Evol. Microbiol.">
        <title>The Global Catalogue of Microorganisms (GCM) 10K type strain sequencing project: providing services to taxonomists for standard genome sequencing and annotation.</title>
        <authorList>
            <consortium name="The Broad Institute Genomics Platform"/>
            <consortium name="The Broad Institute Genome Sequencing Center for Infectious Disease"/>
            <person name="Wu L."/>
            <person name="Ma J."/>
        </authorList>
    </citation>
    <scope>NUCLEOTIDE SEQUENCE [LARGE SCALE GENOMIC DNA]</scope>
    <source>
        <strain evidence="2 3">CGMCC 1.12563</strain>
    </source>
</reference>
<feature type="compositionally biased region" description="Low complexity" evidence="1">
    <location>
        <begin position="121"/>
        <end position="138"/>
    </location>
</feature>
<comment type="caution">
    <text evidence="2">The sequence shown here is derived from an EMBL/GenBank/DDBJ whole genome shotgun (WGS) entry which is preliminary data.</text>
</comment>
<organism evidence="2 3">
    <name type="scientific">Halomarina rubra</name>
    <dbReference type="NCBI Taxonomy" id="2071873"/>
    <lineage>
        <taxon>Archaea</taxon>
        <taxon>Methanobacteriati</taxon>
        <taxon>Methanobacteriota</taxon>
        <taxon>Stenosarchaea group</taxon>
        <taxon>Halobacteria</taxon>
        <taxon>Halobacteriales</taxon>
        <taxon>Natronomonadaceae</taxon>
        <taxon>Halomarina</taxon>
    </lineage>
</organism>
<proteinExistence type="predicted"/>
<sequence>MSDRPEDDTLDSIDDGLDALVLVDVARELVDAVDFEALQNGAAYAEAVDQTQLRRTLGGPVGRVVARRLADRVVGSGVTGLVGREVAGRAGASLVEYLVEQVDPETILASLEAMAEESADESAVPADGGTDDPTVVDVTPDDAE</sequence>
<dbReference type="EMBL" id="JBHUDC010000005">
    <property type="protein sequence ID" value="MFD1513662.1"/>
    <property type="molecule type" value="Genomic_DNA"/>
</dbReference>
<gene>
    <name evidence="2" type="ORF">ACFSBT_10255</name>
</gene>